<dbReference type="SUPFAM" id="SSF55486">
    <property type="entry name" value="Metalloproteases ('zincins'), catalytic domain"/>
    <property type="match status" value="1"/>
</dbReference>
<feature type="domain" description="Calx-beta" evidence="5">
    <location>
        <begin position="2667"/>
        <end position="2763"/>
    </location>
</feature>
<feature type="domain" description="Calx-beta" evidence="5">
    <location>
        <begin position="2443"/>
        <end position="2539"/>
    </location>
</feature>
<dbReference type="GO" id="GO:0000272">
    <property type="term" value="P:polysaccharide catabolic process"/>
    <property type="evidence" value="ECO:0007669"/>
    <property type="project" value="InterPro"/>
</dbReference>
<dbReference type="GO" id="GO:0007154">
    <property type="term" value="P:cell communication"/>
    <property type="evidence" value="ECO:0007669"/>
    <property type="project" value="InterPro"/>
</dbReference>
<feature type="domain" description="Calx-beta" evidence="5">
    <location>
        <begin position="1874"/>
        <end position="1973"/>
    </location>
</feature>
<organism evidence="6 7">
    <name type="scientific">Gimesia fumaroli</name>
    <dbReference type="NCBI Taxonomy" id="2527976"/>
    <lineage>
        <taxon>Bacteria</taxon>
        <taxon>Pseudomonadati</taxon>
        <taxon>Planctomycetota</taxon>
        <taxon>Planctomycetia</taxon>
        <taxon>Planctomycetales</taxon>
        <taxon>Planctomycetaceae</taxon>
        <taxon>Gimesia</taxon>
    </lineage>
</organism>
<sequence length="3220" mass="344381">MLLTNWLRSIASQCRPSRPRTLRSRTFHTLNQYQSIRSHYTNSAEQLEDRTMLTSILSIDDVSIAEGDDGASEVMVTVTRTGAVAGDLNSEANVSFNTLDGTATTADSDYVAKSDGISFSAEATALTQTQTFTIQVNSDLTTEEDETFDILLSGNSANTMLGDDTATITILNDDQTALTIDDITVNESDLMASVLVSLDHPLDTAVSFDFSVFDETANNTTDYSSLFGTRTFDPGDQSIVIEIPLVDSDQVESTETFLVLLSNIQTTSSSLIVSDTLAKVRILDDDQASLTIDDVFIDEDLGAGMVTVFLDKPVDRAISIDYTTADQTALSSDSDYSPASGTLTFEKNVQSLTIPVTLGVDNIVELDETFLINLMNLQANDADVIIGDDQAAVTIQNDDHALISIGDITVQEDMGPAILTVTLDQSIDTDISFDVNTVDNTALSSTDYDYIPDTLVISAGMTSIEIPITIIDSELVELDESFLVNLANIQANGRSVSFANTQATVTIQDDQQANMTIDDITVTEDEAGGMAILTVSLDRPVDTDVSVVYTTNNGSALNGTDYSLMSDTLTFTAGQQSKTIMIPLVDDNLIEGDESFVVDLDSLEANGAMVVITKTQGEVMIEDDDAATISILEDVEILEDVGMASVTLKLDQVVETDVTVSFTTQDQTALNTFDFTAIPDSVTFNAGEDTATIMIPIINDDLVEDSESFLVDLTNIDANGANITFTDTQAEITILDNDASIISINSVPTNEDAGTITVTVSLNNPVDREISVDYFLSNSSATDPDDYSGLSGTLMFGAGELSKTIDVPINIEDLVEDDETFFMNLENLVTNGADLTLGETQDTVTILNDDQGVFSISDVTVVETDGAMAILTVALDKPVDRSIVIEYTTQNQTTGSPDDYTPTTDTLTFAPGPAGQSQQIMIPIINDNLLESDETFLVNLTIMEDNGADVTLGVDQAVVTIEDDEQAMISIDDVLVNENDGTATLTVTLDKAATSAFTLDFTTNDYAPIDQSALEGSDYTLNSGSLAFAIGETSKTISVTLINDLDVVEGDEIFLVNLSNIQANGANITFADAEAEVTIEDNEATTISINDISVDEGDASGMATITVTLDQPVETAVSVLYTTNDQTALAGSDYTVESGTLSFAAGVDTATIMVPISNDTLVEGPETFLVDLISIEANGANVTFADNQGEVTIIDNDASTIDIGDLTVNENEISGIAELTVTLTQAVDNDISINYETVDQSASDPGDYTPPVGGGTITILAGEMSGTIEIPLVDDMLVEAYETFLVNLTGFNANGADVSMGNNSATVTIHDDDTATISIDDISVDENDPSGMALLTVSLSQVVETTVTVDYITADGTAFDVLDYGMSFDTLTFASGEDTKTIMVPIVDNMIVEGDETFLVNLSITQTNGANITFEDDGQAEVTIVDDESASFSIDDIVRDESAGTVILTVSLNLVVQTDISIDFTTISLTAGSPDDYTMNSGTLLFESGDLMQEITIDIIDDNLVEDDESLLVSLSNIQDGTNVTIAKGQGFILIEDNDEASLTIQDMTVNEMEGTVSVDVTLDNPIDTTISVDYFTTPGSALDPDDFTSQSGTLTFNPNDQLKTITIPLTNDIDIVEGDETFLINLINLVPNGAAVTIGDDQATVTIIDDETATISIDDITIDENAPSGMAVLTVSLSQPVATTVTVDYTTVDNTALDPDDYTAKTDTLTFAPGVETQTIMLPIIDDLDIVEGDESFFVDLSNILANGANITFDDSQGEVTIIDDETATISIDDITIDENDPSGMAVLTVSLSQPVATTVTVDYTTVDNTALDPDDYTAKTDTLAFAPGVETQTIMVPIIDDLDIVEGDESFFVDLSNILANGANITFDDSQGEVTIIDDETATISIDDITIDENDPSGMAVLTVSLSQPVATTVTVDYTTVDNTALDPDDYTAKTDTLAFAPGVETQTIMLPIIDDLDIVEGDESFFVDLSNILANGANITFDDSQGEVTIIDDETATISIDDITIDENAPSGMAVLTVSLSQPVATTVTVDYTTVDNTALDPDDYTAKTDTLAFAPGVETQTIMLPIIDDLDIVEGDESFFVDLSNILANGANITFDDSQGEVTIIDDETATISIDDITIDENDPSGMAVLTVSLSQPVATTVTVDYTTVDNTALDPDDYTAKTDTLAFAPGVETQTIMIPIIDDSLIEGNESFFVNLSNIFANGANITFADNQGEVTILDDDQGSFSINDMTVNEDAMTATLTVTLDQPVEISVSVDYTTADNSALEPDDYTSRSGTLTFDPGQQSKTITIPIVESNEVEGVETFFVNLSNIQSGTAGLNFADSQGVITILDNDHANLIISDLTIDETSGTAEVTVSLENPVYTTISVDYRTHDQTAVNSVDYLYQSGSLTFNPGEMTKTISLTILDNPIVEFTETLLVSLSNLQTISAANVTLTDNQATITIIDDDYSTVSINDISVDEDAGTATLTVMFEFPVHSTVTIDYFTSDDSATAPTDYLSQSGTLIIDDGEQLAFITIPIIDSNAVELTETLLVNLSNLQADGLDVTFADAQAEITIFDYDQASLTINDIVVNESTGTADITVSLNQPVETIVTVDYATVDQTALDVNDFLAASGTLTFNPGEQFQTITVPLVDTDLVEADETFLINLTNLQTNGSDVALTDDQATITIIDDDLALISIDDTSVNEDAGTVSITVSLDHPVDTTVSVDFSTSDQTALDLVDYLANSGTITFDPEELSKTITIDIIDSIPLERDESFLVNLFNLQSNGLNVAIEDNQAQVTIIDDVSASAEINMRVVNTPTYTDPNGEATSLPEHQAWVSEWASYWVEIWVNANSPTGQGVYTAAFDLEYATEYTSATTIEFGTAFTQNQSGIINDLAGTISGLSAETDTSGLGINNQLLFARIKFESLTVDQVALDIPGKSIGPYDLGLEINSQQITLESDIPVTTNLGAFDGTSIYANPFDLDDNDSVNSRDLIALINAYQSVPSESSSDIAWFVDYDQNDYVNHRDLSLFVNNYGKSKLNQSPVTYPANFPDVWNSLLIADAQTESSSITQPISQSDAETAFESVLDHVSDGLSSSESQTLEHIDIQVVDLKGDTLGRAAAGTIYIDVNAAGHGWFVDTTPADHSEFAWSSELTLIALPDSEAADRIDLRTVILHELSHILGYEHENEGIMQDSLAPGVRKLSTWELNFEFDNQSTPEETDSFFLTVQDGIELLPF</sequence>
<feature type="domain" description="Calx-beta" evidence="5">
    <location>
        <begin position="391"/>
        <end position="487"/>
    </location>
</feature>
<feature type="domain" description="Calx-beta" evidence="5">
    <location>
        <begin position="730"/>
        <end position="826"/>
    </location>
</feature>
<feature type="domain" description="Calx-beta" evidence="5">
    <location>
        <begin position="1420"/>
        <end position="1516"/>
    </location>
</feature>
<keyword evidence="4" id="KW-0813">Transport</keyword>
<evidence type="ECO:0000256" key="1">
    <source>
        <dbReference type="ARBA" id="ARBA00022729"/>
    </source>
</evidence>
<dbReference type="KEGG" id="gfm:Enr17x_33130"/>
<dbReference type="GO" id="GO:0030001">
    <property type="term" value="P:metal ion transport"/>
    <property type="evidence" value="ECO:0007669"/>
    <property type="project" value="TreeGrafter"/>
</dbReference>
<feature type="domain" description="Calx-beta" evidence="5">
    <location>
        <begin position="1759"/>
        <end position="1858"/>
    </location>
</feature>
<dbReference type="InterPro" id="IPR003644">
    <property type="entry name" value="Calx_beta"/>
</dbReference>
<dbReference type="InterPro" id="IPR036439">
    <property type="entry name" value="Dockerin_dom_sf"/>
</dbReference>
<dbReference type="GO" id="GO:0008237">
    <property type="term" value="F:metallopeptidase activity"/>
    <property type="evidence" value="ECO:0007669"/>
    <property type="project" value="InterPro"/>
</dbReference>
<evidence type="ECO:0000256" key="3">
    <source>
        <dbReference type="ARBA" id="ARBA00022837"/>
    </source>
</evidence>
<feature type="domain" description="Calx-beta" evidence="5">
    <location>
        <begin position="1189"/>
        <end position="1289"/>
    </location>
</feature>
<accession>A0A518IDU6</accession>
<dbReference type="GO" id="GO:0016020">
    <property type="term" value="C:membrane"/>
    <property type="evidence" value="ECO:0007669"/>
    <property type="project" value="InterPro"/>
</dbReference>
<dbReference type="PANTHER" id="PTHR11878">
    <property type="entry name" value="SODIUM/CALCIUM EXCHANGER"/>
    <property type="match status" value="1"/>
</dbReference>
<dbReference type="EMBL" id="CP037452">
    <property type="protein sequence ID" value="QDV51258.1"/>
    <property type="molecule type" value="Genomic_DNA"/>
</dbReference>
<dbReference type="Proteomes" id="UP000318313">
    <property type="component" value="Chromosome"/>
</dbReference>
<evidence type="ECO:0000256" key="2">
    <source>
        <dbReference type="ARBA" id="ARBA00022737"/>
    </source>
</evidence>
<feature type="domain" description="Calx-beta" evidence="5">
    <location>
        <begin position="42"/>
        <end position="153"/>
    </location>
</feature>
<feature type="domain" description="Calx-beta" evidence="5">
    <location>
        <begin position="1644"/>
        <end position="1743"/>
    </location>
</feature>
<keyword evidence="7" id="KW-1185">Reference proteome</keyword>
<dbReference type="Gene3D" id="1.10.1330.10">
    <property type="entry name" value="Dockerin domain"/>
    <property type="match status" value="1"/>
</dbReference>
<dbReference type="InterPro" id="IPR024079">
    <property type="entry name" value="MetalloPept_cat_dom_sf"/>
</dbReference>
<dbReference type="InterPro" id="IPR038081">
    <property type="entry name" value="CalX-like_sf"/>
</dbReference>
<evidence type="ECO:0000313" key="6">
    <source>
        <dbReference type="EMBL" id="QDV51258.1"/>
    </source>
</evidence>
<feature type="domain" description="Calx-beta" evidence="5">
    <location>
        <begin position="503"/>
        <end position="601"/>
    </location>
</feature>
<reference evidence="6 7" key="1">
    <citation type="submission" date="2019-03" db="EMBL/GenBank/DDBJ databases">
        <title>Deep-cultivation of Planctomycetes and their phenomic and genomic characterization uncovers novel biology.</title>
        <authorList>
            <person name="Wiegand S."/>
            <person name="Jogler M."/>
            <person name="Boedeker C."/>
            <person name="Pinto D."/>
            <person name="Vollmers J."/>
            <person name="Rivas-Marin E."/>
            <person name="Kohn T."/>
            <person name="Peeters S.H."/>
            <person name="Heuer A."/>
            <person name="Rast P."/>
            <person name="Oberbeckmann S."/>
            <person name="Bunk B."/>
            <person name="Jeske O."/>
            <person name="Meyerdierks A."/>
            <person name="Storesund J.E."/>
            <person name="Kallscheuer N."/>
            <person name="Luecker S."/>
            <person name="Lage O.M."/>
            <person name="Pohl T."/>
            <person name="Merkel B.J."/>
            <person name="Hornburger P."/>
            <person name="Mueller R.-W."/>
            <person name="Bruemmer F."/>
            <person name="Labrenz M."/>
            <person name="Spormann A.M."/>
            <person name="Op den Camp H."/>
            <person name="Overmann J."/>
            <person name="Amann R."/>
            <person name="Jetten M.S.M."/>
            <person name="Mascher T."/>
            <person name="Medema M.H."/>
            <person name="Devos D.P."/>
            <person name="Kaster A.-K."/>
            <person name="Ovreas L."/>
            <person name="Rohde M."/>
            <person name="Galperin M.Y."/>
            <person name="Jogler C."/>
        </authorList>
    </citation>
    <scope>NUCLEOTIDE SEQUENCE [LARGE SCALE GENOMIC DNA]</scope>
    <source>
        <strain evidence="6 7">Enr17</strain>
    </source>
</reference>
<dbReference type="InterPro" id="IPR051171">
    <property type="entry name" value="CaCA"/>
</dbReference>
<feature type="domain" description="Calx-beta" evidence="5">
    <location>
        <begin position="2330"/>
        <end position="2426"/>
    </location>
</feature>
<keyword evidence="1" id="KW-0732">Signal</keyword>
<dbReference type="PANTHER" id="PTHR11878:SF65">
    <property type="entry name" value="NA_CA-EXCHANGE PROTEIN, ISOFORM G"/>
    <property type="match status" value="1"/>
</dbReference>
<feature type="domain" description="Calx-beta" evidence="5">
    <location>
        <begin position="2104"/>
        <end position="2202"/>
    </location>
</feature>
<evidence type="ECO:0000259" key="5">
    <source>
        <dbReference type="SMART" id="SM00237"/>
    </source>
</evidence>
<dbReference type="SMART" id="SM00237">
    <property type="entry name" value="Calx_beta"/>
    <property type="match status" value="24"/>
</dbReference>
<dbReference type="OrthoDB" id="282736at2"/>
<dbReference type="Pfam" id="PF03160">
    <property type="entry name" value="Calx-beta"/>
    <property type="match status" value="15"/>
</dbReference>
<dbReference type="Gene3D" id="3.40.390.10">
    <property type="entry name" value="Collagenase (Catalytic Domain)"/>
    <property type="match status" value="1"/>
</dbReference>
<name>A0A518IDU6_9PLAN</name>
<gene>
    <name evidence="6" type="ORF">Enr17x_33130</name>
</gene>
<feature type="domain" description="Calx-beta" evidence="5">
    <location>
        <begin position="2555"/>
        <end position="2651"/>
    </location>
</feature>
<feature type="domain" description="Calx-beta" evidence="5">
    <location>
        <begin position="1305"/>
        <end position="1403"/>
    </location>
</feature>
<dbReference type="Gene3D" id="2.60.40.2030">
    <property type="match status" value="24"/>
</dbReference>
<feature type="domain" description="Calx-beta" evidence="5">
    <location>
        <begin position="617"/>
        <end position="714"/>
    </location>
</feature>
<keyword evidence="4" id="KW-0406">Ion transport</keyword>
<feature type="domain" description="Calx-beta" evidence="5">
    <location>
        <begin position="1989"/>
        <end position="2088"/>
    </location>
</feature>
<feature type="domain" description="Calx-beta" evidence="5">
    <location>
        <begin position="957"/>
        <end position="1059"/>
    </location>
</feature>
<evidence type="ECO:0000256" key="4">
    <source>
        <dbReference type="ARBA" id="ARBA00023065"/>
    </source>
</evidence>
<dbReference type="SUPFAM" id="SSF141072">
    <property type="entry name" value="CalX-like"/>
    <property type="match status" value="24"/>
</dbReference>
<proteinExistence type="predicted"/>
<feature type="domain" description="Calx-beta" evidence="5">
    <location>
        <begin position="842"/>
        <end position="941"/>
    </location>
</feature>
<keyword evidence="2" id="KW-0677">Repeat</keyword>
<keyword evidence="3" id="KW-0106">Calcium</keyword>
<feature type="domain" description="Calx-beta" evidence="5">
    <location>
        <begin position="166"/>
        <end position="262"/>
    </location>
</feature>
<feature type="domain" description="Calx-beta" evidence="5">
    <location>
        <begin position="278"/>
        <end position="375"/>
    </location>
</feature>
<feature type="domain" description="Calx-beta" evidence="5">
    <location>
        <begin position="2218"/>
        <end position="2314"/>
    </location>
</feature>
<protein>
    <submittedName>
        <fullName evidence="6">Calx-beta domain protein</fullName>
    </submittedName>
</protein>
<evidence type="ECO:0000313" key="7">
    <source>
        <dbReference type="Proteomes" id="UP000318313"/>
    </source>
</evidence>
<feature type="domain" description="Calx-beta" evidence="5">
    <location>
        <begin position="1530"/>
        <end position="1628"/>
    </location>
</feature>
<feature type="domain" description="Calx-beta" evidence="5">
    <location>
        <begin position="1075"/>
        <end position="1173"/>
    </location>
</feature>